<reference evidence="2 3" key="1">
    <citation type="submission" date="2019-09" db="EMBL/GenBank/DDBJ databases">
        <authorList>
            <person name="Brejova B."/>
        </authorList>
    </citation>
    <scope>NUCLEOTIDE SEQUENCE [LARGE SCALE GENOMIC DNA]</scope>
</reference>
<feature type="transmembrane region" description="Helical" evidence="1">
    <location>
        <begin position="97"/>
        <end position="122"/>
    </location>
</feature>
<name>A0A5E8BW44_9ASCO</name>
<evidence type="ECO:0000313" key="3">
    <source>
        <dbReference type="Proteomes" id="UP000398389"/>
    </source>
</evidence>
<dbReference type="Proteomes" id="UP000398389">
    <property type="component" value="Unassembled WGS sequence"/>
</dbReference>
<evidence type="ECO:0000256" key="1">
    <source>
        <dbReference type="SAM" id="Phobius"/>
    </source>
</evidence>
<dbReference type="OrthoDB" id="4078936at2759"/>
<keyword evidence="3" id="KW-1185">Reference proteome</keyword>
<accession>A0A5E8BW44</accession>
<sequence>MISLRLVSARNSIRPCLFSRKGFHTTTIVRSDEGINPNFPDEPIRVPRIRRPGRYFSEPLNTAKYRLSNWPIYVAPAGPQVAFTKRASLGLAALSGYIGYLATTTASVSALAATLGVVPLLLPIPFFQYLSKPYVTRIFRLYERLPPVIHKRTGEDGLEYTDEEPQSYTYETLTEDETLVVEQIGAFGRSVHATQIKVKDIRIVSDRMGWVTWEYKDPESGEVLPMYVADNVGGIKMDRLWGVIEKNSGIDNGRSFLDEP</sequence>
<organism evidence="2 3">
    <name type="scientific">Magnusiomyces paraingens</name>
    <dbReference type="NCBI Taxonomy" id="2606893"/>
    <lineage>
        <taxon>Eukaryota</taxon>
        <taxon>Fungi</taxon>
        <taxon>Dikarya</taxon>
        <taxon>Ascomycota</taxon>
        <taxon>Saccharomycotina</taxon>
        <taxon>Dipodascomycetes</taxon>
        <taxon>Dipodascales</taxon>
        <taxon>Dipodascaceae</taxon>
        <taxon>Magnusiomyces</taxon>
    </lineage>
</organism>
<proteinExistence type="predicted"/>
<dbReference type="RefSeq" id="XP_031855144.1">
    <property type="nucleotide sequence ID" value="XM_031999253.1"/>
</dbReference>
<keyword evidence="1" id="KW-0472">Membrane</keyword>
<keyword evidence="1" id="KW-1133">Transmembrane helix</keyword>
<protein>
    <submittedName>
        <fullName evidence="2">Uncharacterized protein</fullName>
    </submittedName>
</protein>
<evidence type="ECO:0000313" key="2">
    <source>
        <dbReference type="EMBL" id="VVT55321.1"/>
    </source>
</evidence>
<dbReference type="AlphaFoldDB" id="A0A5E8BW44"/>
<gene>
    <name evidence="2" type="ORF">SAPINGB_P004538</name>
</gene>
<dbReference type="GeneID" id="43583353"/>
<dbReference type="EMBL" id="CABVLU010000003">
    <property type="protein sequence ID" value="VVT55321.1"/>
    <property type="molecule type" value="Genomic_DNA"/>
</dbReference>
<keyword evidence="1" id="KW-0812">Transmembrane</keyword>